<reference evidence="2" key="1">
    <citation type="submission" date="2022-11" db="UniProtKB">
        <authorList>
            <consortium name="WormBaseParasite"/>
        </authorList>
    </citation>
    <scope>IDENTIFICATION</scope>
</reference>
<evidence type="ECO:0000313" key="2">
    <source>
        <dbReference type="WBParaSite" id="PSAMB.scaffold8814size5745.g31820.t1"/>
    </source>
</evidence>
<proteinExistence type="predicted"/>
<keyword evidence="1" id="KW-1185">Reference proteome</keyword>
<dbReference type="Proteomes" id="UP000887566">
    <property type="component" value="Unplaced"/>
</dbReference>
<evidence type="ECO:0000313" key="1">
    <source>
        <dbReference type="Proteomes" id="UP000887566"/>
    </source>
</evidence>
<sequence length="124" mass="13693">MDPTMGNAGHLLASVGAIHFHKGVNFTAENYLVFKRMFANSMSEQLVRASGEQMNPFRKLTTSSMRSKTSVSISISGGMTEHRMGGDDIIIEKFLALVIRKLRDGFLHEAVRERPPKTAVLISA</sequence>
<accession>A0A914XMA2</accession>
<dbReference type="WBParaSite" id="PSAMB.scaffold8814size5745.g31820.t1">
    <property type="protein sequence ID" value="PSAMB.scaffold8814size5745.g31820.t1"/>
    <property type="gene ID" value="PSAMB.scaffold8814size5745.g31820"/>
</dbReference>
<protein>
    <submittedName>
        <fullName evidence="2">Uncharacterized protein</fullName>
    </submittedName>
</protein>
<name>A0A914XMA2_9BILA</name>
<organism evidence="1 2">
    <name type="scientific">Plectus sambesii</name>
    <dbReference type="NCBI Taxonomy" id="2011161"/>
    <lineage>
        <taxon>Eukaryota</taxon>
        <taxon>Metazoa</taxon>
        <taxon>Ecdysozoa</taxon>
        <taxon>Nematoda</taxon>
        <taxon>Chromadorea</taxon>
        <taxon>Plectida</taxon>
        <taxon>Plectina</taxon>
        <taxon>Plectoidea</taxon>
        <taxon>Plectidae</taxon>
        <taxon>Plectus</taxon>
    </lineage>
</organism>
<dbReference type="AlphaFoldDB" id="A0A914XMA2"/>